<protein>
    <submittedName>
        <fullName evidence="2">5-methylthioadenosine/S-adenosylhomocysteine deaminase</fullName>
        <ecNumber evidence="2">3.5.4.28</ecNumber>
        <ecNumber evidence="2">3.5.4.31</ecNumber>
    </submittedName>
</protein>
<proteinExistence type="predicted"/>
<accession>A0ABT9XVX3</accession>
<organism evidence="2 3">
    <name type="scientific">Neobacillus ginsengisoli</name>
    <dbReference type="NCBI Taxonomy" id="904295"/>
    <lineage>
        <taxon>Bacteria</taxon>
        <taxon>Bacillati</taxon>
        <taxon>Bacillota</taxon>
        <taxon>Bacilli</taxon>
        <taxon>Bacillales</taxon>
        <taxon>Bacillaceae</taxon>
        <taxon>Neobacillus</taxon>
    </lineage>
</organism>
<dbReference type="EC" id="3.5.4.28" evidence="2"/>
<dbReference type="CDD" id="cd01298">
    <property type="entry name" value="ATZ_TRZ_like"/>
    <property type="match status" value="1"/>
</dbReference>
<dbReference type="InterPro" id="IPR006680">
    <property type="entry name" value="Amidohydro-rel"/>
</dbReference>
<dbReference type="InterPro" id="IPR032466">
    <property type="entry name" value="Metal_Hydrolase"/>
</dbReference>
<feature type="domain" description="Amidohydrolase-related" evidence="1">
    <location>
        <begin position="62"/>
        <end position="432"/>
    </location>
</feature>
<dbReference type="GO" id="GO:0050270">
    <property type="term" value="F:S-adenosylhomocysteine deaminase activity"/>
    <property type="evidence" value="ECO:0007669"/>
    <property type="project" value="UniProtKB-EC"/>
</dbReference>
<dbReference type="GO" id="GO:0090614">
    <property type="term" value="F:5'-methylthioadenosine deaminase activity"/>
    <property type="evidence" value="ECO:0007669"/>
    <property type="project" value="UniProtKB-EC"/>
</dbReference>
<dbReference type="Pfam" id="PF01979">
    <property type="entry name" value="Amidohydro_1"/>
    <property type="match status" value="1"/>
</dbReference>
<gene>
    <name evidence="2" type="ORF">J2S10_002894</name>
</gene>
<evidence type="ECO:0000313" key="3">
    <source>
        <dbReference type="Proteomes" id="UP001224122"/>
    </source>
</evidence>
<dbReference type="SUPFAM" id="SSF51556">
    <property type="entry name" value="Metallo-dependent hydrolases"/>
    <property type="match status" value="1"/>
</dbReference>
<dbReference type="SUPFAM" id="SSF51338">
    <property type="entry name" value="Composite domain of metallo-dependent hydrolases"/>
    <property type="match status" value="1"/>
</dbReference>
<name>A0ABT9XVX3_9BACI</name>
<dbReference type="InterPro" id="IPR011059">
    <property type="entry name" value="Metal-dep_hydrolase_composite"/>
</dbReference>
<dbReference type="InterPro" id="IPR050287">
    <property type="entry name" value="MTA/SAH_deaminase"/>
</dbReference>
<evidence type="ECO:0000313" key="2">
    <source>
        <dbReference type="EMBL" id="MDQ0199712.1"/>
    </source>
</evidence>
<dbReference type="Gene3D" id="3.20.20.140">
    <property type="entry name" value="Metal-dependent hydrolases"/>
    <property type="match status" value="1"/>
</dbReference>
<keyword evidence="2" id="KW-0378">Hydrolase</keyword>
<dbReference type="Gene3D" id="2.30.40.10">
    <property type="entry name" value="Urease, subunit C, domain 1"/>
    <property type="match status" value="1"/>
</dbReference>
<dbReference type="RefSeq" id="WP_307408888.1">
    <property type="nucleotide sequence ID" value="NZ_JAUSTW010000004.1"/>
</dbReference>
<comment type="caution">
    <text evidence="2">The sequence shown here is derived from an EMBL/GenBank/DDBJ whole genome shotgun (WGS) entry which is preliminary data.</text>
</comment>
<reference evidence="2 3" key="1">
    <citation type="submission" date="2023-07" db="EMBL/GenBank/DDBJ databases">
        <title>Genomic Encyclopedia of Type Strains, Phase IV (KMG-IV): sequencing the most valuable type-strain genomes for metagenomic binning, comparative biology and taxonomic classification.</title>
        <authorList>
            <person name="Goeker M."/>
        </authorList>
    </citation>
    <scope>NUCLEOTIDE SEQUENCE [LARGE SCALE GENOMIC DNA]</scope>
    <source>
        <strain evidence="2 3">DSM 27594</strain>
    </source>
</reference>
<dbReference type="EC" id="3.5.4.31" evidence="2"/>
<evidence type="ECO:0000259" key="1">
    <source>
        <dbReference type="Pfam" id="PF01979"/>
    </source>
</evidence>
<dbReference type="PANTHER" id="PTHR43794:SF5">
    <property type="entry name" value="CHLOROHYDROLASE FAMILY PROTEIN"/>
    <property type="match status" value="1"/>
</dbReference>
<sequence>MIAKKTLIKNPLIVSNVPSVGNKKGTVLVEGQTITDVFYHQENLLKDLESHADEIIDAENMVLIPGMVNSHYHSYTNLLKGTVNNLPLEIWALYTMAYGYALEDEDIYYAVLLGCIEMMKAGVTSCVDHFPHIWTSEAALKAYDQAGMRVAFAPMLHDVPDEQFFQIAFPPSIQKQRPKKTATSIEEMKSFYQSIISIWHQKDGRISIQLGPNAPQRCSEHILQLCKELSEKGNLRIHTHLLETKAQYQQCQKNFPGGLVRHLDRLGLLNEKISCVHAVWLDDEEIQLLVDRNVSIVHNPASNLLLGSGIAPIPSFWKKGANVALGTDGSNCGTIHNLFEAMRLTAMIHRPQESNYSNWMTPEAVFNMATTSGAKVLGMERELGRIASGQKADFVLLKTKNTFWAPLNDPMSQLVHQENGSSVDSVLVNGQWTLRQGTTVTIDEEKVFLEVRKRREGLLEKWQEPLKRAERLRPHFETILLDYHLT</sequence>
<keyword evidence="3" id="KW-1185">Reference proteome</keyword>
<dbReference type="Proteomes" id="UP001224122">
    <property type="component" value="Unassembled WGS sequence"/>
</dbReference>
<dbReference type="EMBL" id="JAUSTW010000004">
    <property type="protein sequence ID" value="MDQ0199712.1"/>
    <property type="molecule type" value="Genomic_DNA"/>
</dbReference>
<dbReference type="PANTHER" id="PTHR43794">
    <property type="entry name" value="AMINOHYDROLASE SSNA-RELATED"/>
    <property type="match status" value="1"/>
</dbReference>